<keyword evidence="3" id="KW-1185">Reference proteome</keyword>
<evidence type="ECO:0008006" key="4">
    <source>
        <dbReference type="Google" id="ProtNLM"/>
    </source>
</evidence>
<evidence type="ECO:0000256" key="1">
    <source>
        <dbReference type="SAM" id="Phobius"/>
    </source>
</evidence>
<accession>A0ABV6GMV8</accession>
<evidence type="ECO:0000313" key="3">
    <source>
        <dbReference type="Proteomes" id="UP001589854"/>
    </source>
</evidence>
<proteinExistence type="predicted"/>
<name>A0ABV6GMV8_9BACI</name>
<keyword evidence="1" id="KW-1133">Transmembrane helix</keyword>
<dbReference type="EMBL" id="JBHLVO010000067">
    <property type="protein sequence ID" value="MFC0275027.1"/>
    <property type="molecule type" value="Genomic_DNA"/>
</dbReference>
<reference evidence="2 3" key="1">
    <citation type="submission" date="2024-09" db="EMBL/GenBank/DDBJ databases">
        <authorList>
            <person name="Sun Q."/>
            <person name="Mori K."/>
        </authorList>
    </citation>
    <scope>NUCLEOTIDE SEQUENCE [LARGE SCALE GENOMIC DNA]</scope>
    <source>
        <strain evidence="2 3">CCM 7228</strain>
    </source>
</reference>
<keyword evidence="1" id="KW-0812">Transmembrane</keyword>
<dbReference type="Proteomes" id="UP001589854">
    <property type="component" value="Unassembled WGS sequence"/>
</dbReference>
<dbReference type="RefSeq" id="WP_378939827.1">
    <property type="nucleotide sequence ID" value="NZ_JBHLVO010000067.1"/>
</dbReference>
<feature type="transmembrane region" description="Helical" evidence="1">
    <location>
        <begin position="43"/>
        <end position="61"/>
    </location>
</feature>
<organism evidence="2 3">
    <name type="scientific">Metabacillus herbersteinensis</name>
    <dbReference type="NCBI Taxonomy" id="283816"/>
    <lineage>
        <taxon>Bacteria</taxon>
        <taxon>Bacillati</taxon>
        <taxon>Bacillota</taxon>
        <taxon>Bacilli</taxon>
        <taxon>Bacillales</taxon>
        <taxon>Bacillaceae</taxon>
        <taxon>Metabacillus</taxon>
    </lineage>
</organism>
<evidence type="ECO:0000313" key="2">
    <source>
        <dbReference type="EMBL" id="MFC0275027.1"/>
    </source>
</evidence>
<protein>
    <recommendedName>
        <fullName evidence="4">DUF4181 domain-containing protein</fullName>
    </recommendedName>
</protein>
<gene>
    <name evidence="2" type="ORF">ACFFIX_27410</name>
</gene>
<sequence>MGLFFQKRSYEKSAKPIIVIRTLMAISMGILLVMGIINGLDFFFLRLIFILAGVGSFMDGVESYFQRENKRVYLVDFGFAILWFIFSFQLSD</sequence>
<keyword evidence="1" id="KW-0472">Membrane</keyword>
<feature type="transmembrane region" description="Helical" evidence="1">
    <location>
        <begin position="73"/>
        <end position="90"/>
    </location>
</feature>
<comment type="caution">
    <text evidence="2">The sequence shown here is derived from an EMBL/GenBank/DDBJ whole genome shotgun (WGS) entry which is preliminary data.</text>
</comment>
<feature type="transmembrane region" description="Helical" evidence="1">
    <location>
        <begin position="18"/>
        <end position="37"/>
    </location>
</feature>